<dbReference type="EMBL" id="JBHTEY010000004">
    <property type="protein sequence ID" value="MFC7617812.1"/>
    <property type="molecule type" value="Genomic_DNA"/>
</dbReference>
<dbReference type="SUPFAM" id="SSF56784">
    <property type="entry name" value="HAD-like"/>
    <property type="match status" value="1"/>
</dbReference>
<evidence type="ECO:0000313" key="2">
    <source>
        <dbReference type="Proteomes" id="UP001596512"/>
    </source>
</evidence>
<dbReference type="EC" id="3.1.3.-" evidence="1"/>
<proteinExistence type="predicted"/>
<protein>
    <submittedName>
        <fullName evidence="1">HAD family hydrolase</fullName>
        <ecNumber evidence="1">3.1.3.-</ecNumber>
    </submittedName>
</protein>
<organism evidence="1 2">
    <name type="scientific">Actinokineospora soli</name>
    <dbReference type="NCBI Taxonomy" id="1048753"/>
    <lineage>
        <taxon>Bacteria</taxon>
        <taxon>Bacillati</taxon>
        <taxon>Actinomycetota</taxon>
        <taxon>Actinomycetes</taxon>
        <taxon>Pseudonocardiales</taxon>
        <taxon>Pseudonocardiaceae</taxon>
        <taxon>Actinokineospora</taxon>
    </lineage>
</organism>
<keyword evidence="1" id="KW-0378">Hydrolase</keyword>
<gene>
    <name evidence="1" type="ORF">ACFQV2_34800</name>
</gene>
<dbReference type="InterPro" id="IPR023214">
    <property type="entry name" value="HAD_sf"/>
</dbReference>
<dbReference type="InterPro" id="IPR036412">
    <property type="entry name" value="HAD-like_sf"/>
</dbReference>
<dbReference type="Proteomes" id="UP001596512">
    <property type="component" value="Unassembled WGS sequence"/>
</dbReference>
<comment type="caution">
    <text evidence="1">The sequence shown here is derived from an EMBL/GenBank/DDBJ whole genome shotgun (WGS) entry which is preliminary data.</text>
</comment>
<dbReference type="PANTHER" id="PTHR46649">
    <property type="match status" value="1"/>
</dbReference>
<keyword evidence="2" id="KW-1185">Reference proteome</keyword>
<evidence type="ECO:0000313" key="1">
    <source>
        <dbReference type="EMBL" id="MFC7617812.1"/>
    </source>
</evidence>
<dbReference type="GO" id="GO:0016787">
    <property type="term" value="F:hydrolase activity"/>
    <property type="evidence" value="ECO:0007669"/>
    <property type="project" value="UniProtKB-KW"/>
</dbReference>
<accession>A0ABW2TVH4</accession>
<sequence>MDAVVFDWRGTLVTTLDEVAWVREALRRIGRDDSAEAVWQRISVFEDLLDAPGVDSSRANHHAAYYRVFAQAGLDRELADALYEVESDPAHNPFAVDAADTLRAVAARGCRIAVMSDIHFDLRPVFAHEGLADVVDVYALSYELGVQKPSPEIYRHALAALGTAPARTLMVGDRSGPDGGAVEVGMPVLLVPPLRSVDDRRLHLVTALVGAS</sequence>
<dbReference type="SFLD" id="SFLDS00003">
    <property type="entry name" value="Haloacid_Dehalogenase"/>
    <property type="match status" value="1"/>
</dbReference>
<dbReference type="InterPro" id="IPR006439">
    <property type="entry name" value="HAD-SF_hydro_IA"/>
</dbReference>
<reference evidence="2" key="1">
    <citation type="journal article" date="2019" name="Int. J. Syst. Evol. Microbiol.">
        <title>The Global Catalogue of Microorganisms (GCM) 10K type strain sequencing project: providing services to taxonomists for standard genome sequencing and annotation.</title>
        <authorList>
            <consortium name="The Broad Institute Genomics Platform"/>
            <consortium name="The Broad Institute Genome Sequencing Center for Infectious Disease"/>
            <person name="Wu L."/>
            <person name="Ma J."/>
        </authorList>
    </citation>
    <scope>NUCLEOTIDE SEQUENCE [LARGE SCALE GENOMIC DNA]</scope>
    <source>
        <strain evidence="2">JCM 17695</strain>
    </source>
</reference>
<dbReference type="Gene3D" id="3.40.50.1000">
    <property type="entry name" value="HAD superfamily/HAD-like"/>
    <property type="match status" value="1"/>
</dbReference>
<dbReference type="SFLD" id="SFLDG01129">
    <property type="entry name" value="C1.5:_HAD__Beta-PGM__Phosphata"/>
    <property type="match status" value="1"/>
</dbReference>
<dbReference type="PRINTS" id="PR00413">
    <property type="entry name" value="HADHALOGNASE"/>
</dbReference>
<dbReference type="Pfam" id="PF00702">
    <property type="entry name" value="Hydrolase"/>
    <property type="match status" value="1"/>
</dbReference>
<name>A0ABW2TVH4_9PSEU</name>
<dbReference type="PANTHER" id="PTHR46649:SF4">
    <property type="entry name" value="HALOACID DEHALOGENASE-LIKE HYDROLASE (HAD) SUPERFAMILY PROTEIN"/>
    <property type="match status" value="1"/>
</dbReference>